<dbReference type="AlphaFoldDB" id="A0A0A9Y183"/>
<reference evidence="1" key="2">
    <citation type="submission" date="2014-07" db="EMBL/GenBank/DDBJ databases">
        <authorList>
            <person name="Hull J."/>
        </authorList>
    </citation>
    <scope>NUCLEOTIDE SEQUENCE</scope>
</reference>
<organism evidence="1">
    <name type="scientific">Lygus hesperus</name>
    <name type="common">Western plant bug</name>
    <dbReference type="NCBI Taxonomy" id="30085"/>
    <lineage>
        <taxon>Eukaryota</taxon>
        <taxon>Metazoa</taxon>
        <taxon>Ecdysozoa</taxon>
        <taxon>Arthropoda</taxon>
        <taxon>Hexapoda</taxon>
        <taxon>Insecta</taxon>
        <taxon>Pterygota</taxon>
        <taxon>Neoptera</taxon>
        <taxon>Paraneoptera</taxon>
        <taxon>Hemiptera</taxon>
        <taxon>Heteroptera</taxon>
        <taxon>Panheteroptera</taxon>
        <taxon>Cimicomorpha</taxon>
        <taxon>Miridae</taxon>
        <taxon>Mirini</taxon>
        <taxon>Lygus</taxon>
    </lineage>
</organism>
<name>A0A0A9Y183_LYGHE</name>
<accession>A0A0A9Y183</accession>
<dbReference type="EMBL" id="GBHO01016792">
    <property type="protein sequence ID" value="JAG26812.1"/>
    <property type="molecule type" value="Transcribed_RNA"/>
</dbReference>
<reference evidence="1" key="1">
    <citation type="journal article" date="2014" name="PLoS ONE">
        <title>Transcriptome-Based Identification of ABC Transporters in the Western Tarnished Plant Bug Lygus hesperus.</title>
        <authorList>
            <person name="Hull J.J."/>
            <person name="Chaney K."/>
            <person name="Geib S.M."/>
            <person name="Fabrick J.A."/>
            <person name="Brent C.S."/>
            <person name="Walsh D."/>
            <person name="Lavine L.C."/>
        </authorList>
    </citation>
    <scope>NUCLEOTIDE SEQUENCE</scope>
</reference>
<gene>
    <name evidence="1" type="primary">PHO1_3</name>
    <name evidence="1" type="ORF">CM83_11221</name>
</gene>
<protein>
    <submittedName>
        <fullName evidence="1">Alpha-1,4 glucan phosphorylase L isozyme, chloroplastic/amyloplastic</fullName>
    </submittedName>
</protein>
<evidence type="ECO:0000313" key="1">
    <source>
        <dbReference type="EMBL" id="JAG26812.1"/>
    </source>
</evidence>
<feature type="non-terminal residue" evidence="1">
    <location>
        <position position="1"/>
    </location>
</feature>
<proteinExistence type="predicted"/>
<sequence length="99" mass="10943">LKVKKLSTDCSMNLREEIVKCERRSGQGEVWEEVEDVLDTVVSSSSTDSGDESYDDATHIEHTCSSQRTAATTVHPLLVDPTQDLIGHNRIAPTMESQP</sequence>